<dbReference type="Proteomes" id="UP001274321">
    <property type="component" value="Unassembled WGS sequence"/>
</dbReference>
<dbReference type="SUPFAM" id="SSF48179">
    <property type="entry name" value="6-phosphogluconate dehydrogenase C-terminal domain-like"/>
    <property type="match status" value="1"/>
</dbReference>
<feature type="domain" description="Mannitol dehydrogenase C-terminal" evidence="4">
    <location>
        <begin position="285"/>
        <end position="478"/>
    </location>
</feature>
<protein>
    <submittedName>
        <fullName evidence="5">Mannitol dehydrogenase family protein</fullName>
        <ecNumber evidence="5">1.1.1.-</ecNumber>
    </submittedName>
</protein>
<gene>
    <name evidence="5" type="ORF">SCD90_08980</name>
</gene>
<dbReference type="InterPro" id="IPR050988">
    <property type="entry name" value="Mannitol_DH/Oxidoreductase"/>
</dbReference>
<reference evidence="5 6" key="1">
    <citation type="submission" date="2023-11" db="EMBL/GenBank/DDBJ databases">
        <authorList>
            <person name="Bao R."/>
        </authorList>
    </citation>
    <scope>NUCLEOTIDE SEQUENCE [LARGE SCALE GENOMIC DNA]</scope>
    <source>
        <strain evidence="5 6">PJ23</strain>
    </source>
</reference>
<dbReference type="EC" id="1.1.1.-" evidence="5"/>
<comment type="caution">
    <text evidence="5">The sequence shown here is derived from an EMBL/GenBank/DDBJ whole genome shotgun (WGS) entry which is preliminary data.</text>
</comment>
<dbReference type="RefSeq" id="WP_319844315.1">
    <property type="nucleotide sequence ID" value="NZ_JAXAFJ010000004.1"/>
</dbReference>
<dbReference type="Gene3D" id="3.40.50.720">
    <property type="entry name" value="NAD(P)-binding Rossmann-like Domain"/>
    <property type="match status" value="1"/>
</dbReference>
<dbReference type="GO" id="GO:0016491">
    <property type="term" value="F:oxidoreductase activity"/>
    <property type="evidence" value="ECO:0007669"/>
    <property type="project" value="UniProtKB-KW"/>
</dbReference>
<dbReference type="InterPro" id="IPR000669">
    <property type="entry name" value="Mannitol_DH"/>
</dbReference>
<dbReference type="PRINTS" id="PR00084">
    <property type="entry name" value="MTLDHDRGNASE"/>
</dbReference>
<sequence length="496" mass="53257">MTAHLSRQTLPNLPPDVQQPGYDIAAQKIGIVHLGIGAFHRAHQAVYVDDRMAAGERDWAILGVSLRSPDTRDALEPQDGLYTVLVRGGEGVQPRVIGSVQGVLVAPEDPEAVLRAMVDPAVRIVSLTVTEKGYCHDPATGTLRENHPDIVHDLEVPLTPRSAPGLLVEALRRRRANGTVPFTVLCCDNLPSNGRTVRRVVVRLAELLDADLAAHIAADVAFPATMVDRIVPATTAADRDFITERLGVDDAWPVSTEPFSQWVIEDSFPTGRPRFELAGAELVTEVEPYEAMKLRLLNGSHSTLAYLGYLAGHETIADTMADPAFARLVRGLMDEEVTPTLQVPPGADLAGYKASLIARFENTALRHRTWQIAMDGSQKLPQRLLGTARERLAAGGSIARIALGVAAWMRYVTGVDENGAGIDVRDPLGERLRAIADAAGPDAARLAPALLGVREIFGEDLPNEPRFTRPVEEALASLFARGSAATVEAVASGTGA</sequence>
<dbReference type="InterPro" id="IPR023027">
    <property type="entry name" value="Mannitol_DH_CS"/>
</dbReference>
<dbReference type="PANTHER" id="PTHR43362">
    <property type="entry name" value="MANNITOL DEHYDROGENASE DSF1-RELATED"/>
    <property type="match status" value="1"/>
</dbReference>
<dbReference type="PANTHER" id="PTHR43362:SF1">
    <property type="entry name" value="MANNITOL DEHYDROGENASE 2-RELATED"/>
    <property type="match status" value="1"/>
</dbReference>
<evidence type="ECO:0000256" key="2">
    <source>
        <dbReference type="ARBA" id="ARBA00023027"/>
    </source>
</evidence>
<accession>A0ABU4RMZ2</accession>
<dbReference type="InterPro" id="IPR013328">
    <property type="entry name" value="6PGD_dom2"/>
</dbReference>
<evidence type="ECO:0000313" key="5">
    <source>
        <dbReference type="EMBL" id="MDX6806197.1"/>
    </source>
</evidence>
<keyword evidence="2" id="KW-0520">NAD</keyword>
<keyword evidence="6" id="KW-1185">Reference proteome</keyword>
<dbReference type="SUPFAM" id="SSF51735">
    <property type="entry name" value="NAD(P)-binding Rossmann-fold domains"/>
    <property type="match status" value="1"/>
</dbReference>
<proteinExistence type="predicted"/>
<evidence type="ECO:0000259" key="3">
    <source>
        <dbReference type="Pfam" id="PF01232"/>
    </source>
</evidence>
<dbReference type="InterPro" id="IPR013131">
    <property type="entry name" value="Mannitol_DH_N"/>
</dbReference>
<evidence type="ECO:0000313" key="6">
    <source>
        <dbReference type="Proteomes" id="UP001274321"/>
    </source>
</evidence>
<dbReference type="Gene3D" id="1.10.1040.10">
    <property type="entry name" value="N-(1-d-carboxylethyl)-l-norvaline Dehydrogenase, domain 2"/>
    <property type="match status" value="1"/>
</dbReference>
<dbReference type="Pfam" id="PF01232">
    <property type="entry name" value="Mannitol_dh"/>
    <property type="match status" value="1"/>
</dbReference>
<evidence type="ECO:0000256" key="1">
    <source>
        <dbReference type="ARBA" id="ARBA00023002"/>
    </source>
</evidence>
<name>A0ABU4RMZ2_9HYPH</name>
<keyword evidence="1 5" id="KW-0560">Oxidoreductase</keyword>
<evidence type="ECO:0000259" key="4">
    <source>
        <dbReference type="Pfam" id="PF08125"/>
    </source>
</evidence>
<dbReference type="InterPro" id="IPR013118">
    <property type="entry name" value="Mannitol_DH_C"/>
</dbReference>
<dbReference type="InterPro" id="IPR036291">
    <property type="entry name" value="NAD(P)-bd_dom_sf"/>
</dbReference>
<feature type="domain" description="Mannitol dehydrogenase N-terminal" evidence="3">
    <location>
        <begin position="30"/>
        <end position="276"/>
    </location>
</feature>
<dbReference type="InterPro" id="IPR008927">
    <property type="entry name" value="6-PGluconate_DH-like_C_sf"/>
</dbReference>
<dbReference type="Pfam" id="PF08125">
    <property type="entry name" value="Mannitol_dh_C"/>
    <property type="match status" value="1"/>
</dbReference>
<dbReference type="EMBL" id="JAXAFJ010000004">
    <property type="protein sequence ID" value="MDX6806197.1"/>
    <property type="molecule type" value="Genomic_DNA"/>
</dbReference>
<organism evidence="5 6">
    <name type="scientific">Terrihabitans rhizophilus</name>
    <dbReference type="NCBI Taxonomy" id="3092662"/>
    <lineage>
        <taxon>Bacteria</taxon>
        <taxon>Pseudomonadati</taxon>
        <taxon>Pseudomonadota</taxon>
        <taxon>Alphaproteobacteria</taxon>
        <taxon>Hyphomicrobiales</taxon>
        <taxon>Terrihabitans</taxon>
    </lineage>
</organism>
<dbReference type="PROSITE" id="PS00974">
    <property type="entry name" value="MANNITOL_DHGENASE"/>
    <property type="match status" value="1"/>
</dbReference>